<dbReference type="Proteomes" id="UP000282876">
    <property type="component" value="Unassembled WGS sequence"/>
</dbReference>
<keyword evidence="3" id="KW-1185">Reference proteome</keyword>
<dbReference type="EMBL" id="RCSS01000634">
    <property type="protein sequence ID" value="RVD91134.1"/>
    <property type="molecule type" value="Genomic_DNA"/>
</dbReference>
<feature type="compositionally biased region" description="Polar residues" evidence="1">
    <location>
        <begin position="153"/>
        <end position="164"/>
    </location>
</feature>
<dbReference type="AlphaFoldDB" id="A0A437AJ07"/>
<evidence type="ECO:0000256" key="1">
    <source>
        <dbReference type="SAM" id="MobiDB-lite"/>
    </source>
</evidence>
<proteinExistence type="predicted"/>
<organism evidence="2 3">
    <name type="scientific">Tubulinosema ratisbonensis</name>
    <dbReference type="NCBI Taxonomy" id="291195"/>
    <lineage>
        <taxon>Eukaryota</taxon>
        <taxon>Fungi</taxon>
        <taxon>Fungi incertae sedis</taxon>
        <taxon>Microsporidia</taxon>
        <taxon>Tubulinosematoidea</taxon>
        <taxon>Tubulinosematidae</taxon>
        <taxon>Tubulinosema</taxon>
    </lineage>
</organism>
<dbReference type="VEuPathDB" id="MicrosporidiaDB:TUBRATIS_24230"/>
<protein>
    <submittedName>
        <fullName evidence="2">Uncharacterized protein</fullName>
    </submittedName>
</protein>
<name>A0A437AJ07_9MICR</name>
<feature type="non-terminal residue" evidence="2">
    <location>
        <position position="197"/>
    </location>
</feature>
<accession>A0A437AJ07</accession>
<gene>
    <name evidence="2" type="ORF">TUBRATIS_24230</name>
</gene>
<reference evidence="2 3" key="1">
    <citation type="submission" date="2018-10" db="EMBL/GenBank/DDBJ databases">
        <title>Draft genome sequence of the microsporidian Tubulinosema ratisbonensis.</title>
        <authorList>
            <person name="Polonais V."/>
            <person name="Peyretaillade E."/>
            <person name="Niehus S."/>
            <person name="Wawrzyniak I."/>
            <person name="Franchet A."/>
            <person name="Gaspin C."/>
            <person name="Reichstadt M."/>
            <person name="Belser C."/>
            <person name="Labadie K."/>
            <person name="Delbac F."/>
            <person name="Ferrandon D."/>
        </authorList>
    </citation>
    <scope>NUCLEOTIDE SEQUENCE [LARGE SCALE GENOMIC DNA]</scope>
    <source>
        <strain evidence="2 3">Franzen</strain>
    </source>
</reference>
<feature type="region of interest" description="Disordered" evidence="1">
    <location>
        <begin position="133"/>
        <end position="197"/>
    </location>
</feature>
<feature type="region of interest" description="Disordered" evidence="1">
    <location>
        <begin position="1"/>
        <end position="47"/>
    </location>
</feature>
<comment type="caution">
    <text evidence="2">The sequence shown here is derived from an EMBL/GenBank/DDBJ whole genome shotgun (WGS) entry which is preliminary data.</text>
</comment>
<feature type="compositionally biased region" description="Basic and acidic residues" evidence="1">
    <location>
        <begin position="1"/>
        <end position="33"/>
    </location>
</feature>
<evidence type="ECO:0000313" key="3">
    <source>
        <dbReference type="Proteomes" id="UP000282876"/>
    </source>
</evidence>
<evidence type="ECO:0000313" key="2">
    <source>
        <dbReference type="EMBL" id="RVD91134.1"/>
    </source>
</evidence>
<sequence>MKPLPEKNDIEQFESRRIKRENSEPDFFGKEEVNESGEDLNPEHVDEIGNDLPHNSVNFVPFLEELNDPILEEFLLENFTIPYCRNMIIKYHKAQGHIKSYDNWVFNFIRCNQTKKRYDKFMMKIKKYRPKIKGSPNIASKQSRNGDDLEPITNESDNNDTSLKTIKESGVDVYKYGLPQPKPLDEPREIPTTPTTP</sequence>